<feature type="domain" description="Terminase large subunit gp17-like C-terminal" evidence="3">
    <location>
        <begin position="346"/>
        <end position="484"/>
    </location>
</feature>
<dbReference type="Pfam" id="PF03237">
    <property type="entry name" value="Terminase_6N"/>
    <property type="match status" value="1"/>
</dbReference>
<dbReference type="Gene3D" id="3.40.50.300">
    <property type="entry name" value="P-loop containing nucleotide triphosphate hydrolases"/>
    <property type="match status" value="1"/>
</dbReference>
<dbReference type="InterPro" id="IPR035421">
    <property type="entry name" value="Terminase_6C"/>
</dbReference>
<dbReference type="InterPro" id="IPR027417">
    <property type="entry name" value="P-loop_NTPase"/>
</dbReference>
<feature type="compositionally biased region" description="Basic residues" evidence="2">
    <location>
        <begin position="40"/>
        <end position="49"/>
    </location>
</feature>
<evidence type="ECO:0000313" key="4">
    <source>
        <dbReference type="EMBL" id="BCT76092.1"/>
    </source>
</evidence>
<evidence type="ECO:0000313" key="5">
    <source>
        <dbReference type="Proteomes" id="UP001319861"/>
    </source>
</evidence>
<keyword evidence="5" id="KW-1185">Reference proteome</keyword>
<protein>
    <recommendedName>
        <fullName evidence="3">Terminase large subunit gp17-like C-terminal domain-containing protein</fullName>
    </recommendedName>
</protein>
<evidence type="ECO:0000259" key="3">
    <source>
        <dbReference type="Pfam" id="PF17289"/>
    </source>
</evidence>
<sequence>MVTPPAGRDPSNGAADPAHDGRTAATDTNPDTPRADRRIAARRRPRRLTAHPTQPHQARQRHAGGLSHAPMPKHPHHTHGGSTMPLFSDLADAFRQPATPVWRDIARPEQLPPPGDWLVWAIIAGRGFGKTRTGAEATIERALAEPGVRIALVGRTPADVRDVMIEGESGIIACSPEGMRPLYEPSKRRLTWPNGSTAFAYSAEVPSQLRGPQHGFAWCDELSSWSDARKGDAVDTAWSNLTLGLRLGSDTRCVVTTTPKPNALTKAILGRASTVVTRGSTYDNLANMAPAFREQVLAAYEGTRIGRQELNGELLEDVEGALWTLAMLEEARLMGAMPDLERVVVAVDPSGGGDEQGIVAAGKGVDGLFYVLADRSCRLSPNGWARRAVQAFHEFAADRVVAEKNYGGSMVESTIRTVAADVPVTMVTATRGKVQRAEPIAALYEQARVRHVGLFPELEEQLTSWTPASGGSPDRLDALVWALTDLSRGGGQGAAFIEYLRRDAEARGVVVADTMRSWRDRVPRRPEGGDVVPLRRAK</sequence>
<evidence type="ECO:0000256" key="2">
    <source>
        <dbReference type="SAM" id="MobiDB-lite"/>
    </source>
</evidence>
<keyword evidence="1" id="KW-1188">Viral release from host cell</keyword>
<proteinExistence type="predicted"/>
<evidence type="ECO:0000256" key="1">
    <source>
        <dbReference type="ARBA" id="ARBA00022612"/>
    </source>
</evidence>
<name>A0ABN6FJ28_SINCY</name>
<reference evidence="4 5" key="1">
    <citation type="journal article" date="2021" name="J. Biosci. Bioeng.">
        <title>Identification and characterization of a chc gene cluster responsible for the aromatization pathway of cyclohexanecarboxylate degradation in Sinomonas cyclohexanicum ATCC 51369.</title>
        <authorList>
            <person name="Yamamoto T."/>
            <person name="Hasegawa Y."/>
            <person name="Lau P.C.K."/>
            <person name="Iwaki H."/>
        </authorList>
    </citation>
    <scope>NUCLEOTIDE SEQUENCE [LARGE SCALE GENOMIC DNA]</scope>
    <source>
        <strain evidence="4 5">ATCC 51369</strain>
    </source>
</reference>
<dbReference type="Proteomes" id="UP001319861">
    <property type="component" value="Chromosome"/>
</dbReference>
<organism evidence="4 5">
    <name type="scientific">Sinomonas cyclohexanicum</name>
    <name type="common">Corynebacterium cyclohexanicum</name>
    <dbReference type="NCBI Taxonomy" id="322009"/>
    <lineage>
        <taxon>Bacteria</taxon>
        <taxon>Bacillati</taxon>
        <taxon>Actinomycetota</taxon>
        <taxon>Actinomycetes</taxon>
        <taxon>Micrococcales</taxon>
        <taxon>Micrococcaceae</taxon>
        <taxon>Sinomonas</taxon>
    </lineage>
</organism>
<dbReference type="EMBL" id="AP024525">
    <property type="protein sequence ID" value="BCT76092.1"/>
    <property type="molecule type" value="Genomic_DNA"/>
</dbReference>
<feature type="region of interest" description="Disordered" evidence="2">
    <location>
        <begin position="1"/>
        <end position="85"/>
    </location>
</feature>
<accession>A0ABN6FJ28</accession>
<dbReference type="Pfam" id="PF17289">
    <property type="entry name" value="Terminase_6C"/>
    <property type="match status" value="1"/>
</dbReference>
<dbReference type="Gene3D" id="3.30.420.240">
    <property type="match status" value="1"/>
</dbReference>
<gene>
    <name evidence="4" type="ORF">SCMU_19340</name>
</gene>